<evidence type="ECO:0000259" key="14">
    <source>
        <dbReference type="Pfam" id="PF07715"/>
    </source>
</evidence>
<dbReference type="InterPro" id="IPR039426">
    <property type="entry name" value="TonB-dep_rcpt-like"/>
</dbReference>
<keyword evidence="6 11" id="KW-0798">TonB box</keyword>
<feature type="domain" description="TonB-dependent receptor-like beta-barrel" evidence="13">
    <location>
        <begin position="274"/>
        <end position="681"/>
    </location>
</feature>
<dbReference type="PANTHER" id="PTHR32552:SF82">
    <property type="entry name" value="FCUA PROTEIN"/>
    <property type="match status" value="1"/>
</dbReference>
<dbReference type="PROSITE" id="PS52016">
    <property type="entry name" value="TONB_DEPENDENT_REC_3"/>
    <property type="match status" value="1"/>
</dbReference>
<dbReference type="NCBIfam" id="TIGR01783">
    <property type="entry name" value="TonB-siderophor"/>
    <property type="match status" value="1"/>
</dbReference>
<feature type="domain" description="TonB-dependent receptor plug" evidence="14">
    <location>
        <begin position="60"/>
        <end position="157"/>
    </location>
</feature>
<dbReference type="PANTHER" id="PTHR32552">
    <property type="entry name" value="FERRICHROME IRON RECEPTOR-RELATED"/>
    <property type="match status" value="1"/>
</dbReference>
<keyword evidence="7 10" id="KW-0472">Membrane</keyword>
<evidence type="ECO:0000256" key="9">
    <source>
        <dbReference type="ARBA" id="ARBA00023237"/>
    </source>
</evidence>
<dbReference type="InterPro" id="IPR037066">
    <property type="entry name" value="Plug_dom_sf"/>
</dbReference>
<evidence type="ECO:0000256" key="8">
    <source>
        <dbReference type="ARBA" id="ARBA00023170"/>
    </source>
</evidence>
<feature type="region of interest" description="Disordered" evidence="12">
    <location>
        <begin position="255"/>
        <end position="274"/>
    </location>
</feature>
<evidence type="ECO:0000256" key="11">
    <source>
        <dbReference type="RuleBase" id="RU003357"/>
    </source>
</evidence>
<gene>
    <name evidence="15" type="ORF">FDY93_06820</name>
</gene>
<keyword evidence="4 10" id="KW-1134">Transmembrane beta strand</keyword>
<organism evidence="15 16">
    <name type="scientific">Microbulbifer harenosus</name>
    <dbReference type="NCBI Taxonomy" id="2576840"/>
    <lineage>
        <taxon>Bacteria</taxon>
        <taxon>Pseudomonadati</taxon>
        <taxon>Pseudomonadota</taxon>
        <taxon>Gammaproteobacteria</taxon>
        <taxon>Cellvibrionales</taxon>
        <taxon>Microbulbiferaceae</taxon>
        <taxon>Microbulbifer</taxon>
    </lineage>
</organism>
<keyword evidence="16" id="KW-1185">Reference proteome</keyword>
<evidence type="ECO:0000259" key="13">
    <source>
        <dbReference type="Pfam" id="PF00593"/>
    </source>
</evidence>
<dbReference type="Gene3D" id="2.170.130.10">
    <property type="entry name" value="TonB-dependent receptor, plug domain"/>
    <property type="match status" value="1"/>
</dbReference>
<evidence type="ECO:0000256" key="10">
    <source>
        <dbReference type="PROSITE-ProRule" id="PRU01360"/>
    </source>
</evidence>
<dbReference type="Proteomes" id="UP000306791">
    <property type="component" value="Unassembled WGS sequence"/>
</dbReference>
<evidence type="ECO:0000313" key="15">
    <source>
        <dbReference type="EMBL" id="TLM78132.1"/>
    </source>
</evidence>
<dbReference type="Gene3D" id="2.40.170.20">
    <property type="entry name" value="TonB-dependent receptor, beta-barrel domain"/>
    <property type="match status" value="1"/>
</dbReference>
<evidence type="ECO:0000256" key="4">
    <source>
        <dbReference type="ARBA" id="ARBA00022452"/>
    </source>
</evidence>
<dbReference type="SUPFAM" id="SSF56935">
    <property type="entry name" value="Porins"/>
    <property type="match status" value="1"/>
</dbReference>
<keyword evidence="8 15" id="KW-0675">Receptor</keyword>
<evidence type="ECO:0000256" key="2">
    <source>
        <dbReference type="ARBA" id="ARBA00009810"/>
    </source>
</evidence>
<evidence type="ECO:0000256" key="1">
    <source>
        <dbReference type="ARBA" id="ARBA00004571"/>
    </source>
</evidence>
<dbReference type="InterPro" id="IPR036942">
    <property type="entry name" value="Beta-barrel_TonB_sf"/>
</dbReference>
<dbReference type="InterPro" id="IPR012910">
    <property type="entry name" value="Plug_dom"/>
</dbReference>
<evidence type="ECO:0000256" key="5">
    <source>
        <dbReference type="ARBA" id="ARBA00022692"/>
    </source>
</evidence>
<dbReference type="InterPro" id="IPR000531">
    <property type="entry name" value="Beta-barrel_TonB"/>
</dbReference>
<dbReference type="RefSeq" id="WP_138235005.1">
    <property type="nucleotide sequence ID" value="NZ_CP185860.1"/>
</dbReference>
<keyword evidence="3 10" id="KW-0813">Transport</keyword>
<dbReference type="InterPro" id="IPR010105">
    <property type="entry name" value="TonB_sidphr_rcpt"/>
</dbReference>
<comment type="similarity">
    <text evidence="2 10 11">Belongs to the TonB-dependent receptor family.</text>
</comment>
<comment type="caution">
    <text evidence="15">The sequence shown here is derived from an EMBL/GenBank/DDBJ whole genome shotgun (WGS) entry which is preliminary data.</text>
</comment>
<dbReference type="Pfam" id="PF00593">
    <property type="entry name" value="TonB_dep_Rec_b-barrel"/>
    <property type="match status" value="1"/>
</dbReference>
<comment type="subcellular location">
    <subcellularLocation>
        <location evidence="1 10">Cell outer membrane</location>
        <topology evidence="1 10">Multi-pass membrane protein</topology>
    </subcellularLocation>
</comment>
<evidence type="ECO:0000313" key="16">
    <source>
        <dbReference type="Proteomes" id="UP000306791"/>
    </source>
</evidence>
<sequence>MQVRAYLPQLLLAGAISTSVTEFTLAQDTTGELENVTVTATPLNDAFQVSAGAFGDKGTMEVPLAIKSYGADTIAETSPRTALDLLAVDPSVLNSSYGGGFDNFRLRGFVMDNFNTIRRDGLALAPHYDMPLELIERVDVLKGPSGFLYGFNSPGGTINYIPKRPTRDPFTCITLQGSSLQDRYLTVDTSAAVAENTIGYRLNAGYQKTGDFDHLGDLERKFAGLAADFRLNERALLQLNTDWALKSAMTDPLLRADQSGRTDPLDPSSFVLPPEVDRRDGLSPSWYQHETEAHNLEAKLDYRLNDDWTSITQANYSRVERHGGYADIFDVQPNGDIGYADLYASRGEVFTNWSVQSYLAGAFVAAGLQHDLFAGAAYRQFRDRSPFWDFVDSTGGISVGDISVGNILEPIQPPRWNFGPEQEIDFNASIRERSLFASDLITLDERFQLLLGGRQIWYSARELSAAAPPQDESVFVPTGALMYRPAAPVMAYVSYSRGFEKGEYSPYNANNPNQPTDAIASEQVEIGLKVGLHQDFNAGVALFDIRRDASYLNTNNDFVSSGRFHHRGIELDATANVNSNFTLLGNIAYLDTELEDVIDPATLGKRSEGAPRWKSTLSARYAFTALPGFSLDSTLRYVGSRPVDTQNSGFIPGYTLWDAGASYETSLGDTPTTFRLHGKNLTDKYYYPGVIYSGGLEVGRMREIFLSARFDI</sequence>
<keyword evidence="5 10" id="KW-0812">Transmembrane</keyword>
<name>A0ABY2UPH0_9GAMM</name>
<evidence type="ECO:0000256" key="6">
    <source>
        <dbReference type="ARBA" id="ARBA00023077"/>
    </source>
</evidence>
<protein>
    <submittedName>
        <fullName evidence="15">TonB-dependent siderophore receptor</fullName>
    </submittedName>
</protein>
<dbReference type="Pfam" id="PF07715">
    <property type="entry name" value="Plug"/>
    <property type="match status" value="1"/>
</dbReference>
<proteinExistence type="inferred from homology"/>
<dbReference type="CDD" id="cd01347">
    <property type="entry name" value="ligand_gated_channel"/>
    <property type="match status" value="1"/>
</dbReference>
<evidence type="ECO:0000256" key="3">
    <source>
        <dbReference type="ARBA" id="ARBA00022448"/>
    </source>
</evidence>
<accession>A0ABY2UPH0</accession>
<keyword evidence="9 10" id="KW-0998">Cell outer membrane</keyword>
<reference evidence="15 16" key="1">
    <citation type="submission" date="2019-05" db="EMBL/GenBank/DDBJ databases">
        <title>Microbulbifer harenosus sp. nov., an alginate-degrading bacterium isolated from coastal sand.</title>
        <authorList>
            <person name="Huang H."/>
            <person name="Mo K."/>
            <person name="Bao S."/>
        </authorList>
    </citation>
    <scope>NUCLEOTIDE SEQUENCE [LARGE SCALE GENOMIC DNA]</scope>
    <source>
        <strain evidence="15 16">HB161719</strain>
    </source>
</reference>
<evidence type="ECO:0000256" key="12">
    <source>
        <dbReference type="SAM" id="MobiDB-lite"/>
    </source>
</evidence>
<evidence type="ECO:0000256" key="7">
    <source>
        <dbReference type="ARBA" id="ARBA00023136"/>
    </source>
</evidence>
<dbReference type="EMBL" id="VANI01000007">
    <property type="protein sequence ID" value="TLM78132.1"/>
    <property type="molecule type" value="Genomic_DNA"/>
</dbReference>